<evidence type="ECO:0000313" key="2">
    <source>
        <dbReference type="EMBL" id="KAJ6047751.1"/>
    </source>
</evidence>
<feature type="compositionally biased region" description="Basic and acidic residues" evidence="1">
    <location>
        <begin position="625"/>
        <end position="634"/>
    </location>
</feature>
<proteinExistence type="predicted"/>
<feature type="region of interest" description="Disordered" evidence="1">
    <location>
        <begin position="982"/>
        <end position="1027"/>
    </location>
</feature>
<comment type="caution">
    <text evidence="2">The sequence shown here is derived from an EMBL/GenBank/DDBJ whole genome shotgun (WGS) entry which is preliminary data.</text>
</comment>
<feature type="region of interest" description="Disordered" evidence="1">
    <location>
        <begin position="295"/>
        <end position="321"/>
    </location>
</feature>
<reference evidence="2" key="2">
    <citation type="submission" date="2023-01" db="EMBL/GenBank/DDBJ databases">
        <authorList>
            <person name="Petersen C."/>
        </authorList>
    </citation>
    <scope>NUCLEOTIDE SEQUENCE</scope>
    <source>
        <strain evidence="2">IBT 15450</strain>
    </source>
</reference>
<feature type="region of interest" description="Disordered" evidence="1">
    <location>
        <begin position="18"/>
        <end position="221"/>
    </location>
</feature>
<feature type="compositionally biased region" description="Acidic residues" evidence="1">
    <location>
        <begin position="615"/>
        <end position="624"/>
    </location>
</feature>
<dbReference type="Proteomes" id="UP001219568">
    <property type="component" value="Unassembled WGS sequence"/>
</dbReference>
<name>A0AAD6NAT0_PENCN</name>
<feature type="compositionally biased region" description="Basic and acidic residues" evidence="1">
    <location>
        <begin position="687"/>
        <end position="696"/>
    </location>
</feature>
<organism evidence="2 3">
    <name type="scientific">Penicillium canescens</name>
    <dbReference type="NCBI Taxonomy" id="5083"/>
    <lineage>
        <taxon>Eukaryota</taxon>
        <taxon>Fungi</taxon>
        <taxon>Dikarya</taxon>
        <taxon>Ascomycota</taxon>
        <taxon>Pezizomycotina</taxon>
        <taxon>Eurotiomycetes</taxon>
        <taxon>Eurotiomycetidae</taxon>
        <taxon>Eurotiales</taxon>
        <taxon>Aspergillaceae</taxon>
        <taxon>Penicillium</taxon>
    </lineage>
</organism>
<dbReference type="AlphaFoldDB" id="A0AAD6NAT0"/>
<feature type="compositionally biased region" description="Low complexity" evidence="1">
    <location>
        <begin position="641"/>
        <end position="653"/>
    </location>
</feature>
<keyword evidence="3" id="KW-1185">Reference proteome</keyword>
<feature type="compositionally biased region" description="Acidic residues" evidence="1">
    <location>
        <begin position="376"/>
        <end position="386"/>
    </location>
</feature>
<protein>
    <submittedName>
        <fullName evidence="2">Uncharacterized protein</fullName>
    </submittedName>
</protein>
<gene>
    <name evidence="2" type="ORF">N7460_003898</name>
</gene>
<feature type="compositionally biased region" description="Low complexity" evidence="1">
    <location>
        <begin position="79"/>
        <end position="99"/>
    </location>
</feature>
<evidence type="ECO:0000313" key="3">
    <source>
        <dbReference type="Proteomes" id="UP001219568"/>
    </source>
</evidence>
<feature type="region of interest" description="Disordered" evidence="1">
    <location>
        <begin position="245"/>
        <end position="267"/>
    </location>
</feature>
<feature type="compositionally biased region" description="Acidic residues" evidence="1">
    <location>
        <begin position="593"/>
        <end position="605"/>
    </location>
</feature>
<reference evidence="2" key="1">
    <citation type="journal article" date="2023" name="IMA Fungus">
        <title>Comparative genomic study of the Penicillium genus elucidates a diverse pangenome and 15 lateral gene transfer events.</title>
        <authorList>
            <person name="Petersen C."/>
            <person name="Sorensen T."/>
            <person name="Nielsen M.R."/>
            <person name="Sondergaard T.E."/>
            <person name="Sorensen J.L."/>
            <person name="Fitzpatrick D.A."/>
            <person name="Frisvad J.C."/>
            <person name="Nielsen K.L."/>
        </authorList>
    </citation>
    <scope>NUCLEOTIDE SEQUENCE</scope>
    <source>
        <strain evidence="2">IBT 15450</strain>
    </source>
</reference>
<feature type="compositionally biased region" description="Polar residues" evidence="1">
    <location>
        <begin position="48"/>
        <end position="68"/>
    </location>
</feature>
<sequence>MPPSTVFSYWRRDHRRSIVSPALPASSPSKGANDSPISSPPQLPQIPDTPTLTTSFGYPSQDAPSSIESPLDIDASKLTITSSAAPLSSSLTLAVPSPSYDRENRPHSSPGEWEGETFTSQANDSQVSVSGLRSDQGDGESNSKSNSPFRRSFGKQKRSPTAGPGSSHFRFRTSPDDSPGDKQTVPQKDKDFRVEGGAAVRRIGDRDRDVPVESTNTHHKSGKAMLHLLNPMSLLARRRSSQIVSSRAEEPRLNNRNVPAMPDDYDPRIRGNIVHDFSAPRPRRNVSAQQDGVISNLQEPSPSHIPKGGRWNDQTKRHSDHSPVFKEHFEDQNVLQVENKGYLQSSLLTNQSQPGYEKSLPAFARNLPSHLPEEINEPVEQPEPEAPEPPPSPPKADPPKESHYQGTADEDTIPNVPFNPSGLPRHLKSNASRFSFDMSGVESSVQEKLLEEKHKAKEAARKVEDGYFDDFDEDFDNDMLDDLDGLEEKIPGVNVDADDDDFDDLPISRNINGELKSWAIAELSPVVASPVTSAPPGVTDNSGYISSQYEATTTETHCAQQQPQEQPLSVASNDVPAANPQVPAASTQQPPTLDEDDLYFDDGEFGDLNNNDQDGGFDESIFDDETSHLYERKPVAPPAANPQIPAANNQLPPILDEDDLYFDDGEFGDLNINDQNGGFDESIFDDVTSHLYERKPVAPPPAETTAPGDDSSLDKESTTADTGDQSLKHMPSVASDYRMTGSVKRGPLGEPIPNMGPARAHGGVLTEQNLDILHNALAFAANEAAHNSRLDRTVSMSERSQGQDSIAHTAQTVDSQPGLVSDDSRVSQGADAMAFEDVFDDGLIYDDTDDAYFDDAIVAAANAEALENDDEGFYGQEFGFYAQADSTCNSELTNGGYFGPRRVEGVSRSHSSRGKFQEPSLTPITERSEWSTRNSMISLKAHGTTSNPSLASPGLAQLVDMGNIDDELSLSALMKLRRGAWGGSNGSLRSSAGSPPPPHPISSPHRGSFTGVSEASPVPFSPDEGPPSAVGYCHDDCHSHTRTASPLALAGRPADLPVTGITGPAVFADDAEEVPISGTQRLNVL</sequence>
<feature type="compositionally biased region" description="Acidic residues" evidence="1">
    <location>
        <begin position="655"/>
        <end position="667"/>
    </location>
</feature>
<dbReference type="EMBL" id="JAQJZL010000003">
    <property type="protein sequence ID" value="KAJ6047751.1"/>
    <property type="molecule type" value="Genomic_DNA"/>
</dbReference>
<feature type="compositionally biased region" description="Basic and acidic residues" evidence="1">
    <location>
        <begin position="202"/>
        <end position="211"/>
    </location>
</feature>
<feature type="compositionally biased region" description="Pro residues" evidence="1">
    <location>
        <begin position="387"/>
        <end position="396"/>
    </location>
</feature>
<feature type="region of interest" description="Disordered" evidence="1">
    <location>
        <begin position="530"/>
        <end position="735"/>
    </location>
</feature>
<feature type="region of interest" description="Disordered" evidence="1">
    <location>
        <begin position="376"/>
        <end position="428"/>
    </location>
</feature>
<feature type="compositionally biased region" description="Polar residues" evidence="1">
    <location>
        <begin position="539"/>
        <end position="572"/>
    </location>
</feature>
<feature type="compositionally biased region" description="Polar residues" evidence="1">
    <location>
        <begin position="117"/>
        <end position="149"/>
    </location>
</feature>
<accession>A0AAD6NAT0</accession>
<evidence type="ECO:0000256" key="1">
    <source>
        <dbReference type="SAM" id="MobiDB-lite"/>
    </source>
</evidence>